<reference evidence="3 4" key="1">
    <citation type="submission" date="2015-11" db="EMBL/GenBank/DDBJ databases">
        <title>Whole-Genome Sequence of Candidatus Oderbacter manganicum from the National Park Lower Oder Valley, Germany.</title>
        <authorList>
            <person name="Braun B."/>
            <person name="Liere K."/>
            <person name="Szewzyk U."/>
        </authorList>
    </citation>
    <scope>NUCLEOTIDE SEQUENCE [LARGE SCALE GENOMIC DNA]</scope>
    <source>
        <strain evidence="3 4">OTSz_A_272</strain>
    </source>
</reference>
<dbReference type="InParanoid" id="A0A1B1AE86"/>
<dbReference type="STRING" id="1759059.ATE48_02480"/>
<organism evidence="3 4">
    <name type="scientific">Candidatus Viadribacter manganicus</name>
    <dbReference type="NCBI Taxonomy" id="1759059"/>
    <lineage>
        <taxon>Bacteria</taxon>
        <taxon>Pseudomonadati</taxon>
        <taxon>Pseudomonadota</taxon>
        <taxon>Alphaproteobacteria</taxon>
        <taxon>Hyphomonadales</taxon>
        <taxon>Hyphomonadaceae</taxon>
        <taxon>Candidatus Viadribacter</taxon>
    </lineage>
</organism>
<feature type="chain" id="PRO_5008518645" description="NADH dehydrogenase subunit E" evidence="2">
    <location>
        <begin position="28"/>
        <end position="415"/>
    </location>
</feature>
<evidence type="ECO:0008006" key="5">
    <source>
        <dbReference type="Google" id="ProtNLM"/>
    </source>
</evidence>
<keyword evidence="2" id="KW-0732">Signal</keyword>
<sequence length="415" mass="46213">MIYLIGQLAPWLLLVAAFMALAGWAFASQLAAPVEEAARREREHLVRDLIRFTGDGPVDREVELDAAPTQRLLEIRDGRIAELERALETARSRSDELSSEMAALQRGGALNDLDAQELARLRAGEIERERTVDVEVEPVPAEPVEDEKIVLQEWRLRYFEQRVKYLESLAQAPAAPAVQSLVDGSPEAPPVHEWAAREASARAAYLEDEVRALRAAPEAPEAPAVAEPEPFAANADVDMLLRWRLLYLERRVAHLQESKPAAEPAPVIEAGQDPDRWKWRARYLEARVRHLEQRPVQMIVAPVAATTEQAPETPVRTAPISRRAKPPVLPAARNGAPDDLTLIEGVSLLQQTTMYSLGVFHFDQIAAWNTENVAWVDQYLRLQGRIGEEEWVEQAAELAAHGPAAARRALESEDA</sequence>
<dbReference type="RefSeq" id="WP_066767483.1">
    <property type="nucleotide sequence ID" value="NZ_CP013244.1"/>
</dbReference>
<dbReference type="EMBL" id="CP013244">
    <property type="protein sequence ID" value="ANP44869.1"/>
    <property type="molecule type" value="Genomic_DNA"/>
</dbReference>
<evidence type="ECO:0000256" key="2">
    <source>
        <dbReference type="SAM" id="SignalP"/>
    </source>
</evidence>
<dbReference type="Proteomes" id="UP000092498">
    <property type="component" value="Chromosome"/>
</dbReference>
<evidence type="ECO:0000256" key="1">
    <source>
        <dbReference type="SAM" id="Coils"/>
    </source>
</evidence>
<feature type="coiled-coil region" evidence="1">
    <location>
        <begin position="80"/>
        <end position="107"/>
    </location>
</feature>
<protein>
    <recommendedName>
        <fullName evidence="5">NADH dehydrogenase subunit E</fullName>
    </recommendedName>
</protein>
<evidence type="ECO:0000313" key="4">
    <source>
        <dbReference type="Proteomes" id="UP000092498"/>
    </source>
</evidence>
<gene>
    <name evidence="3" type="ORF">ATE48_02480</name>
</gene>
<accession>A0A1B1AE86</accession>
<evidence type="ECO:0000313" key="3">
    <source>
        <dbReference type="EMBL" id="ANP44869.1"/>
    </source>
</evidence>
<dbReference type="OrthoDB" id="9807941at2"/>
<feature type="signal peptide" evidence="2">
    <location>
        <begin position="1"/>
        <end position="27"/>
    </location>
</feature>
<dbReference type="AlphaFoldDB" id="A0A1B1AE86"/>
<keyword evidence="1" id="KW-0175">Coiled coil</keyword>
<name>A0A1B1AE86_9PROT</name>
<keyword evidence="4" id="KW-1185">Reference proteome</keyword>
<proteinExistence type="predicted"/>
<dbReference type="KEGG" id="cbot:ATE48_02480"/>